<dbReference type="AlphaFoldDB" id="A0A803QE97"/>
<feature type="compositionally biased region" description="Basic and acidic residues" evidence="1">
    <location>
        <begin position="99"/>
        <end position="113"/>
    </location>
</feature>
<dbReference type="EMBL" id="UZAU01000768">
    <property type="status" value="NOT_ANNOTATED_CDS"/>
    <property type="molecule type" value="Genomic_DNA"/>
</dbReference>
<keyword evidence="4" id="KW-1185">Reference proteome</keyword>
<evidence type="ECO:0000256" key="1">
    <source>
        <dbReference type="SAM" id="MobiDB-lite"/>
    </source>
</evidence>
<dbReference type="EnsemblPlants" id="evm.model.09.1383">
    <property type="protein sequence ID" value="cds.evm.model.09.1383"/>
    <property type="gene ID" value="evm.TU.09.1383"/>
</dbReference>
<name>A0A803QE97_CANSA</name>
<evidence type="ECO:0000313" key="3">
    <source>
        <dbReference type="EnsemblPlants" id="cds.evm.model.09.1383"/>
    </source>
</evidence>
<evidence type="ECO:0000313" key="4">
    <source>
        <dbReference type="Proteomes" id="UP000596661"/>
    </source>
</evidence>
<feature type="domain" description="Reverse transcriptase Ty1/copia-type" evidence="2">
    <location>
        <begin position="194"/>
        <end position="268"/>
    </location>
</feature>
<dbReference type="InterPro" id="IPR013103">
    <property type="entry name" value="RVT_2"/>
</dbReference>
<reference evidence="3" key="2">
    <citation type="submission" date="2021-03" db="UniProtKB">
        <authorList>
            <consortium name="EnsemblPlants"/>
        </authorList>
    </citation>
    <scope>IDENTIFICATION</scope>
</reference>
<proteinExistence type="predicted"/>
<organism evidence="3 4">
    <name type="scientific">Cannabis sativa</name>
    <name type="common">Hemp</name>
    <name type="synonym">Marijuana</name>
    <dbReference type="NCBI Taxonomy" id="3483"/>
    <lineage>
        <taxon>Eukaryota</taxon>
        <taxon>Viridiplantae</taxon>
        <taxon>Streptophyta</taxon>
        <taxon>Embryophyta</taxon>
        <taxon>Tracheophyta</taxon>
        <taxon>Spermatophyta</taxon>
        <taxon>Magnoliopsida</taxon>
        <taxon>eudicotyledons</taxon>
        <taxon>Gunneridae</taxon>
        <taxon>Pentapetalae</taxon>
        <taxon>rosids</taxon>
        <taxon>fabids</taxon>
        <taxon>Rosales</taxon>
        <taxon>Cannabaceae</taxon>
        <taxon>Cannabis</taxon>
    </lineage>
</organism>
<sequence length="274" mass="31555">MAVARFEMDKFNGTNNFNLWRIKMKAFLVHQGIHEALDKEAMKLIEDKKKKLEIELKAYSAIPLVLEMRDVVYKEEEIAMKTKVILEIVQTTLQEGRQIEVDQSHDNSSHLEDTIEDESCQGDLSSYQLARDRERRESRPLNKFGYADFIAHALTVVEEMDSSELTSYQEAINGKDGTTWLQAIDEEKLSLVKNKTWIMVRILEGCKLVGFKWIFKHKKGILGVEPTRFKARLVAKGSTHKECVDFNEIFSPVVKRVSIRVIMAKAAKFSLEVD</sequence>
<evidence type="ECO:0000259" key="2">
    <source>
        <dbReference type="Pfam" id="PF07727"/>
    </source>
</evidence>
<dbReference type="Pfam" id="PF07727">
    <property type="entry name" value="RVT_2"/>
    <property type="match status" value="1"/>
</dbReference>
<feature type="region of interest" description="Disordered" evidence="1">
    <location>
        <begin position="99"/>
        <end position="119"/>
    </location>
</feature>
<protein>
    <recommendedName>
        <fullName evidence="2">Reverse transcriptase Ty1/copia-type domain-containing protein</fullName>
    </recommendedName>
</protein>
<accession>A0A803QE97</accession>
<dbReference type="Proteomes" id="UP000596661">
    <property type="component" value="Chromosome 9"/>
</dbReference>
<dbReference type="Gramene" id="evm.model.09.1383">
    <property type="protein sequence ID" value="cds.evm.model.09.1383"/>
    <property type="gene ID" value="evm.TU.09.1383"/>
</dbReference>
<reference evidence="3" key="1">
    <citation type="submission" date="2018-11" db="EMBL/GenBank/DDBJ databases">
        <authorList>
            <person name="Grassa J C."/>
        </authorList>
    </citation>
    <scope>NUCLEOTIDE SEQUENCE [LARGE SCALE GENOMIC DNA]</scope>
</reference>